<dbReference type="Gene3D" id="1.10.510.10">
    <property type="entry name" value="Transferase(Phosphotransferase) domain 1"/>
    <property type="match status" value="1"/>
</dbReference>
<dbReference type="STRING" id="6669.E9HJG3"/>
<accession>E9HJG3</accession>
<dbReference type="PhylomeDB" id="E9HJG3"/>
<evidence type="ECO:0000313" key="2">
    <source>
        <dbReference type="Proteomes" id="UP000000305"/>
    </source>
</evidence>
<sequence length="94" mass="10836">MYIFGRDVLLKIEGYNYRNGEPTDFRYTVTIFGRHPYGSQFNIPANIVNDTPVNLKAIEEQKHPMHAIIMDMLKKNPNDRISSADVITRIANII</sequence>
<dbReference type="EMBL" id="GL732662">
    <property type="protein sequence ID" value="EFX68083.1"/>
    <property type="molecule type" value="Genomic_DNA"/>
</dbReference>
<reference evidence="1 2" key="1">
    <citation type="journal article" date="2011" name="Science">
        <title>The ecoresponsive genome of Daphnia pulex.</title>
        <authorList>
            <person name="Colbourne J.K."/>
            <person name="Pfrender M.E."/>
            <person name="Gilbert D."/>
            <person name="Thomas W.K."/>
            <person name="Tucker A."/>
            <person name="Oakley T.H."/>
            <person name="Tokishita S."/>
            <person name="Aerts A."/>
            <person name="Arnold G.J."/>
            <person name="Basu M.K."/>
            <person name="Bauer D.J."/>
            <person name="Caceres C.E."/>
            <person name="Carmel L."/>
            <person name="Casola C."/>
            <person name="Choi J.H."/>
            <person name="Detter J.C."/>
            <person name="Dong Q."/>
            <person name="Dusheyko S."/>
            <person name="Eads B.D."/>
            <person name="Frohlich T."/>
            <person name="Geiler-Samerotte K.A."/>
            <person name="Gerlach D."/>
            <person name="Hatcher P."/>
            <person name="Jogdeo S."/>
            <person name="Krijgsveld J."/>
            <person name="Kriventseva E.V."/>
            <person name="Kultz D."/>
            <person name="Laforsch C."/>
            <person name="Lindquist E."/>
            <person name="Lopez J."/>
            <person name="Manak J.R."/>
            <person name="Muller J."/>
            <person name="Pangilinan J."/>
            <person name="Patwardhan R.P."/>
            <person name="Pitluck S."/>
            <person name="Pritham E.J."/>
            <person name="Rechtsteiner A."/>
            <person name="Rho M."/>
            <person name="Rogozin I.B."/>
            <person name="Sakarya O."/>
            <person name="Salamov A."/>
            <person name="Schaack S."/>
            <person name="Shapiro H."/>
            <person name="Shiga Y."/>
            <person name="Skalitzky C."/>
            <person name="Smith Z."/>
            <person name="Souvorov A."/>
            <person name="Sung W."/>
            <person name="Tang Z."/>
            <person name="Tsuchiya D."/>
            <person name="Tu H."/>
            <person name="Vos H."/>
            <person name="Wang M."/>
            <person name="Wolf Y.I."/>
            <person name="Yamagata H."/>
            <person name="Yamada T."/>
            <person name="Ye Y."/>
            <person name="Shaw J.R."/>
            <person name="Andrews J."/>
            <person name="Crease T.J."/>
            <person name="Tang H."/>
            <person name="Lucas S.M."/>
            <person name="Robertson H.M."/>
            <person name="Bork P."/>
            <person name="Koonin E.V."/>
            <person name="Zdobnov E.M."/>
            <person name="Grigoriev I.V."/>
            <person name="Lynch M."/>
            <person name="Boore J.L."/>
        </authorList>
    </citation>
    <scope>NUCLEOTIDE SEQUENCE [LARGE SCALE GENOMIC DNA]</scope>
</reference>
<dbReference type="InParanoid" id="E9HJG3"/>
<dbReference type="KEGG" id="dpx:DAPPUDRAFT_260563"/>
<evidence type="ECO:0008006" key="3">
    <source>
        <dbReference type="Google" id="ProtNLM"/>
    </source>
</evidence>
<dbReference type="Proteomes" id="UP000000305">
    <property type="component" value="Unassembled WGS sequence"/>
</dbReference>
<keyword evidence="2" id="KW-1185">Reference proteome</keyword>
<organism evidence="1 2">
    <name type="scientific">Daphnia pulex</name>
    <name type="common">Water flea</name>
    <dbReference type="NCBI Taxonomy" id="6669"/>
    <lineage>
        <taxon>Eukaryota</taxon>
        <taxon>Metazoa</taxon>
        <taxon>Ecdysozoa</taxon>
        <taxon>Arthropoda</taxon>
        <taxon>Crustacea</taxon>
        <taxon>Branchiopoda</taxon>
        <taxon>Diplostraca</taxon>
        <taxon>Cladocera</taxon>
        <taxon>Anomopoda</taxon>
        <taxon>Daphniidae</taxon>
        <taxon>Daphnia</taxon>
    </lineage>
</organism>
<name>E9HJG3_DAPPU</name>
<protein>
    <recommendedName>
        <fullName evidence="3">Protein kinase domain-containing protein</fullName>
    </recommendedName>
</protein>
<evidence type="ECO:0000313" key="1">
    <source>
        <dbReference type="EMBL" id="EFX68083.1"/>
    </source>
</evidence>
<proteinExistence type="predicted"/>
<dbReference type="HOGENOM" id="CLU_2388437_0_0_1"/>
<dbReference type="AlphaFoldDB" id="E9HJG3"/>
<gene>
    <name evidence="1" type="ORF">DAPPUDRAFT_260563</name>
</gene>